<dbReference type="EMBL" id="BARS01043887">
    <property type="protein sequence ID" value="GAG30254.1"/>
    <property type="molecule type" value="Genomic_DNA"/>
</dbReference>
<evidence type="ECO:0000313" key="1">
    <source>
        <dbReference type="EMBL" id="GAG30254.1"/>
    </source>
</evidence>
<sequence>SELKSGRDLPQEGVLYIGDKGKMLRTRIIPESKMKAYTQPPKTLQRRGGTWSEWFEAMRGGQSAACRFNWAGPLTEIVLLGNIAIRASKRINWDGENMRITNDRDANKYIKEAYHNGWSLDV</sequence>
<feature type="non-terminal residue" evidence="1">
    <location>
        <position position="1"/>
    </location>
</feature>
<accession>X0WH13</accession>
<reference evidence="1" key="1">
    <citation type="journal article" date="2014" name="Front. Microbiol.">
        <title>High frequency of phylogenetically diverse reductive dehalogenase-homologous genes in deep subseafloor sedimentary metagenomes.</title>
        <authorList>
            <person name="Kawai M."/>
            <person name="Futagami T."/>
            <person name="Toyoda A."/>
            <person name="Takaki Y."/>
            <person name="Nishi S."/>
            <person name="Hori S."/>
            <person name="Arai W."/>
            <person name="Tsubouchi T."/>
            <person name="Morono Y."/>
            <person name="Uchiyama I."/>
            <person name="Ito T."/>
            <person name="Fujiyama A."/>
            <person name="Inagaki F."/>
            <person name="Takami H."/>
        </authorList>
    </citation>
    <scope>NUCLEOTIDE SEQUENCE</scope>
    <source>
        <strain evidence="1">Expedition CK06-06</strain>
    </source>
</reference>
<organism evidence="1">
    <name type="scientific">marine sediment metagenome</name>
    <dbReference type="NCBI Taxonomy" id="412755"/>
    <lineage>
        <taxon>unclassified sequences</taxon>
        <taxon>metagenomes</taxon>
        <taxon>ecological metagenomes</taxon>
    </lineage>
</organism>
<proteinExistence type="predicted"/>
<protein>
    <recommendedName>
        <fullName evidence="2">Gfo/Idh/MocA-like oxidoreductase bacterial type C-terminal domain-containing protein</fullName>
    </recommendedName>
</protein>
<gene>
    <name evidence="1" type="ORF">S01H1_66381</name>
</gene>
<name>X0WH13_9ZZZZ</name>
<dbReference type="AlphaFoldDB" id="X0WH13"/>
<comment type="caution">
    <text evidence="1">The sequence shown here is derived from an EMBL/GenBank/DDBJ whole genome shotgun (WGS) entry which is preliminary data.</text>
</comment>
<evidence type="ECO:0008006" key="2">
    <source>
        <dbReference type="Google" id="ProtNLM"/>
    </source>
</evidence>